<dbReference type="Proteomes" id="UP000316770">
    <property type="component" value="Chromosome"/>
</dbReference>
<name>A0A518ITW0_9BACT</name>
<organism evidence="1 2">
    <name type="scientific">Rosistilla oblonga</name>
    <dbReference type="NCBI Taxonomy" id="2527990"/>
    <lineage>
        <taxon>Bacteria</taxon>
        <taxon>Pseudomonadati</taxon>
        <taxon>Planctomycetota</taxon>
        <taxon>Planctomycetia</taxon>
        <taxon>Pirellulales</taxon>
        <taxon>Pirellulaceae</taxon>
        <taxon>Rosistilla</taxon>
    </lineage>
</organism>
<evidence type="ECO:0000313" key="1">
    <source>
        <dbReference type="EMBL" id="QDV56525.1"/>
    </source>
</evidence>
<gene>
    <name evidence="1" type="ORF">Mal33_25160</name>
</gene>
<protein>
    <submittedName>
        <fullName evidence="1">Uncharacterized protein</fullName>
    </submittedName>
</protein>
<dbReference type="RefSeq" id="WP_145285071.1">
    <property type="nucleotide sequence ID" value="NZ_CP036318.1"/>
</dbReference>
<dbReference type="AlphaFoldDB" id="A0A518ITW0"/>
<accession>A0A518ITW0</accession>
<sequence>MAFSWSPGGCCCGGGCGIATHRFVADGDGGLIGWTVVNGSVTVNEDGSIELAANTRIILDALPTKVEYGDQAVVSFPAINGKLRIGHPIGNGVRGEFFDVISDEVSFSRVMYSTEIDNPQSIPISEYPVSVLLRTESIDASEGGTLAISCVDQLTRGKFAPAGESVRGSNGQSIYAHPLRMMPNLSAITQTDPRWPSISSESWPGDDYVNAATDDFLTGVGDTVENRLMLESFDEPETIAGIKFERDACYEYKYWGGGFHETANSWYFTPTISFDSGGVHALVDNWYMSNYSHNIVQFGGDTTYLESYNTGSGAAPFDVSIYDQSTGKYMAMHRDVDTGDTYPVVKGAAGLDPSGEHVLPMLSRESTIWGGTTGNGAVTMFTYLVPVSGNGYSKAMKTDVLFWYRADTNDTLIRVRLYVGYSALPGAAGHEWTFQKVVPGLLTEAASSHSLDLIPAGVVPFEWDAPGGFTGGLRYDFTADRYIVSAGRMRPNGTNVYEDVPTGGKRGGTCTISW</sequence>
<dbReference type="EMBL" id="CP036318">
    <property type="protein sequence ID" value="QDV56525.1"/>
    <property type="molecule type" value="Genomic_DNA"/>
</dbReference>
<proteinExistence type="predicted"/>
<reference evidence="1 2" key="1">
    <citation type="submission" date="2019-02" db="EMBL/GenBank/DDBJ databases">
        <title>Deep-cultivation of Planctomycetes and their phenomic and genomic characterization uncovers novel biology.</title>
        <authorList>
            <person name="Wiegand S."/>
            <person name="Jogler M."/>
            <person name="Boedeker C."/>
            <person name="Pinto D."/>
            <person name="Vollmers J."/>
            <person name="Rivas-Marin E."/>
            <person name="Kohn T."/>
            <person name="Peeters S.H."/>
            <person name="Heuer A."/>
            <person name="Rast P."/>
            <person name="Oberbeckmann S."/>
            <person name="Bunk B."/>
            <person name="Jeske O."/>
            <person name="Meyerdierks A."/>
            <person name="Storesund J.E."/>
            <person name="Kallscheuer N."/>
            <person name="Luecker S."/>
            <person name="Lage O.M."/>
            <person name="Pohl T."/>
            <person name="Merkel B.J."/>
            <person name="Hornburger P."/>
            <person name="Mueller R.-W."/>
            <person name="Bruemmer F."/>
            <person name="Labrenz M."/>
            <person name="Spormann A.M."/>
            <person name="Op den Camp H."/>
            <person name="Overmann J."/>
            <person name="Amann R."/>
            <person name="Jetten M.S.M."/>
            <person name="Mascher T."/>
            <person name="Medema M.H."/>
            <person name="Devos D.P."/>
            <person name="Kaster A.-K."/>
            <person name="Ovreas L."/>
            <person name="Rohde M."/>
            <person name="Galperin M.Y."/>
            <person name="Jogler C."/>
        </authorList>
    </citation>
    <scope>NUCLEOTIDE SEQUENCE [LARGE SCALE GENOMIC DNA]</scope>
    <source>
        <strain evidence="1 2">Mal33</strain>
    </source>
</reference>
<keyword evidence="2" id="KW-1185">Reference proteome</keyword>
<evidence type="ECO:0000313" key="2">
    <source>
        <dbReference type="Proteomes" id="UP000316770"/>
    </source>
</evidence>